<dbReference type="GO" id="GO:0006816">
    <property type="term" value="P:calcium ion transport"/>
    <property type="evidence" value="ECO:0007669"/>
    <property type="project" value="InterPro"/>
</dbReference>
<evidence type="ECO:0000256" key="5">
    <source>
        <dbReference type="SAM" id="Phobius"/>
    </source>
</evidence>
<feature type="domain" description="Ion transport" evidence="6">
    <location>
        <begin position="43"/>
        <end position="274"/>
    </location>
</feature>
<evidence type="ECO:0000313" key="8">
    <source>
        <dbReference type="Proteomes" id="UP000314980"/>
    </source>
</evidence>
<evidence type="ECO:0000256" key="1">
    <source>
        <dbReference type="ARBA" id="ARBA00004141"/>
    </source>
</evidence>
<reference evidence="7" key="3">
    <citation type="submission" date="2025-09" db="UniProtKB">
        <authorList>
            <consortium name="Ensembl"/>
        </authorList>
    </citation>
    <scope>IDENTIFICATION</scope>
</reference>
<reference evidence="7" key="2">
    <citation type="submission" date="2025-08" db="UniProtKB">
        <authorList>
            <consortium name="Ensembl"/>
        </authorList>
    </citation>
    <scope>IDENTIFICATION</scope>
</reference>
<dbReference type="Pfam" id="PF00520">
    <property type="entry name" value="Ion_trans"/>
    <property type="match status" value="1"/>
</dbReference>
<protein>
    <recommendedName>
        <fullName evidence="6">Ion transport domain-containing protein</fullName>
    </recommendedName>
</protein>
<feature type="transmembrane region" description="Helical" evidence="5">
    <location>
        <begin position="245"/>
        <end position="268"/>
    </location>
</feature>
<keyword evidence="4 5" id="KW-0472">Membrane</keyword>
<feature type="transmembrane region" description="Helical" evidence="5">
    <location>
        <begin position="129"/>
        <end position="149"/>
    </location>
</feature>
<dbReference type="GO" id="GO:0005216">
    <property type="term" value="F:monoatomic ion channel activity"/>
    <property type="evidence" value="ECO:0007669"/>
    <property type="project" value="InterPro"/>
</dbReference>
<dbReference type="InParanoid" id="A0A4W6EB49"/>
<keyword evidence="2 5" id="KW-0812">Transmembrane</keyword>
<dbReference type="Gene3D" id="1.10.287.70">
    <property type="match status" value="1"/>
</dbReference>
<dbReference type="STRING" id="8187.ENSLCAP00010035941"/>
<keyword evidence="3 5" id="KW-1133">Transmembrane helix</keyword>
<dbReference type="InterPro" id="IPR005821">
    <property type="entry name" value="Ion_trans_dom"/>
</dbReference>
<dbReference type="AlphaFoldDB" id="A0A4W6EB49"/>
<accession>A0A4W6EB49</accession>
<evidence type="ECO:0000313" key="7">
    <source>
        <dbReference type="Ensembl" id="ENSLCAP00010035941.1"/>
    </source>
</evidence>
<comment type="subcellular location">
    <subcellularLocation>
        <location evidence="1">Membrane</location>
        <topology evidence="1">Multi-pass membrane protein</topology>
    </subcellularLocation>
</comment>
<dbReference type="PANTHER" id="PTHR45816">
    <property type="entry name" value="MIR DOMAIN-CONTAINING PROTEIN"/>
    <property type="match status" value="1"/>
</dbReference>
<reference evidence="8" key="1">
    <citation type="submission" date="2015-09" db="EMBL/GenBank/DDBJ databases">
        <authorList>
            <person name="Sai Rama Sridatta P."/>
        </authorList>
    </citation>
    <scope>NUCLEOTIDE SEQUENCE [LARGE SCALE GENOMIC DNA]</scope>
</reference>
<keyword evidence="8" id="KW-1185">Reference proteome</keyword>
<evidence type="ECO:0000256" key="2">
    <source>
        <dbReference type="ARBA" id="ARBA00022692"/>
    </source>
</evidence>
<evidence type="ECO:0000259" key="6">
    <source>
        <dbReference type="Pfam" id="PF00520"/>
    </source>
</evidence>
<dbReference type="GeneTree" id="ENSGT00940000157078"/>
<organism evidence="7 8">
    <name type="scientific">Lates calcarifer</name>
    <name type="common">Barramundi</name>
    <name type="synonym">Holocentrus calcarifer</name>
    <dbReference type="NCBI Taxonomy" id="8187"/>
    <lineage>
        <taxon>Eukaryota</taxon>
        <taxon>Metazoa</taxon>
        <taxon>Chordata</taxon>
        <taxon>Craniata</taxon>
        <taxon>Vertebrata</taxon>
        <taxon>Euteleostomi</taxon>
        <taxon>Actinopterygii</taxon>
        <taxon>Neopterygii</taxon>
        <taxon>Teleostei</taxon>
        <taxon>Neoteleostei</taxon>
        <taxon>Acanthomorphata</taxon>
        <taxon>Carangaria</taxon>
        <taxon>Carangaria incertae sedis</taxon>
        <taxon>Centropomidae</taxon>
        <taxon>Lates</taxon>
    </lineage>
</organism>
<dbReference type="Ensembl" id="ENSLCAT00010036788.1">
    <property type="protein sequence ID" value="ENSLCAP00010035941.1"/>
    <property type="gene ID" value="ENSLCAG00010016860.1"/>
</dbReference>
<dbReference type="GO" id="GO:0016020">
    <property type="term" value="C:membrane"/>
    <property type="evidence" value="ECO:0007669"/>
    <property type="project" value="UniProtKB-SubCell"/>
</dbReference>
<name>A0A4W6EB49_LATCA</name>
<evidence type="ECO:0000256" key="3">
    <source>
        <dbReference type="ARBA" id="ARBA00022989"/>
    </source>
</evidence>
<sequence length="434" mass="49168">MLFWILTGLSVLGLFSQRYGLQPLTVALILRSIYHFGIGNTLILLGSLNLINKVVFVVSFVGNNGTFIMGYKAMVMDVEFLYHLAYVLTSTLGLFVHELFYSILLFDLIYREETLFNVIKSVTRNGRSILLTALLALILVYLFSIVGFLCLKEDFIMEVDPLAQIAAGDVTPLRLNTGLRLNCTAESNTITVAEEEDTERACDTLLMCIVTVLNHGLRNGGGVGDVLRKPSKNEPLFPARVVYDLLFYFIVIIIVLNLIFGVIIDTFADLRSEKQKKEEILKTTCFICGLERDKFDNKTVSFEEHIKLEHNIWNYLYFIVLVREKNKTDYTGPESYVAHMIKNNNLDWFPRMQAMSLVVTDGDGEQNEMRMLQDKLASTMKVVTTLTTQLTELKEQMTEQRKRRQRMGFVDVQAGASTAMPPSAAGGNHQIYKT</sequence>
<dbReference type="PANTHER" id="PTHR45816:SF1">
    <property type="entry name" value="INOSITOL 1,4,5-TRISPHOSPHATE RECEPTOR"/>
    <property type="match status" value="1"/>
</dbReference>
<feature type="transmembrane region" description="Helical" evidence="5">
    <location>
        <begin position="80"/>
        <end position="108"/>
    </location>
</feature>
<evidence type="ECO:0000256" key="4">
    <source>
        <dbReference type="ARBA" id="ARBA00023136"/>
    </source>
</evidence>
<dbReference type="Proteomes" id="UP000314980">
    <property type="component" value="Unassembled WGS sequence"/>
</dbReference>
<proteinExistence type="predicted"/>
<dbReference type="InterPro" id="IPR015925">
    <property type="entry name" value="Ryanodine_IP3_receptor"/>
</dbReference>